<evidence type="ECO:0000256" key="1">
    <source>
        <dbReference type="ARBA" id="ARBA00022741"/>
    </source>
</evidence>
<dbReference type="RefSeq" id="WP_350343108.1">
    <property type="nucleotide sequence ID" value="NZ_CP158367.1"/>
</dbReference>
<dbReference type="GO" id="GO:0005829">
    <property type="term" value="C:cytosol"/>
    <property type="evidence" value="ECO:0007669"/>
    <property type="project" value="TreeGrafter"/>
</dbReference>
<dbReference type="GO" id="GO:0051782">
    <property type="term" value="P:negative regulation of cell division"/>
    <property type="evidence" value="ECO:0007669"/>
    <property type="project" value="TreeGrafter"/>
</dbReference>
<dbReference type="InterPro" id="IPR050625">
    <property type="entry name" value="ParA/MinD_ATPase"/>
</dbReference>
<dbReference type="Gene3D" id="3.40.50.300">
    <property type="entry name" value="P-loop containing nucleotide triphosphate hydrolases"/>
    <property type="match status" value="1"/>
</dbReference>
<dbReference type="PANTHER" id="PTHR43384">
    <property type="entry name" value="SEPTUM SITE-DETERMINING PROTEIN MIND HOMOLOG, CHLOROPLASTIC-RELATED"/>
    <property type="match status" value="1"/>
</dbReference>
<dbReference type="GO" id="GO:0009898">
    <property type="term" value="C:cytoplasmic side of plasma membrane"/>
    <property type="evidence" value="ECO:0007669"/>
    <property type="project" value="TreeGrafter"/>
</dbReference>
<dbReference type="AlphaFoldDB" id="A0AAU7VJZ5"/>
<dbReference type="EMBL" id="CP158367">
    <property type="protein sequence ID" value="XBX74354.1"/>
    <property type="molecule type" value="Genomic_DNA"/>
</dbReference>
<keyword evidence="1" id="KW-0547">Nucleotide-binding</keyword>
<sequence length="401" mass="44825">MEVKVLIFAEEMTGQRIFSLLQDDDIRVVGSISDENKVLDKITQTKPDLVFVSSKSINLLLRVCQQIYLLRPRSVPVVITEEYNNDIIQKVMQTGVHYILPMQVDRETLVTQIKSIHANESARFIALENTSNVNWKSKVITVFSSKGGVGCSTVVTNLAIKLAQKRRKVAILDFDMEFGDVAYAMRLDSRNTVAELLQEHSNPNADVIRKYMSVHSSGINVLGAPSSPEYADHISPSQIERIISVLRTYYDYLIIDTSVGFNNVNLSCFDASSLLIYVTGMDLATLRSTKKGLSIVNSLVHNEKIQLLVAKEESSRVKVKDVSQALEFPIWQSIPFDNKLALESINQGRPIVMESPLSKVSKAYQKIANEIDESDADEGRKEGIPGLGIFSRKRKNKKGEA</sequence>
<proteinExistence type="predicted"/>
<dbReference type="Pfam" id="PF10609">
    <property type="entry name" value="ParA"/>
    <property type="match status" value="1"/>
</dbReference>
<dbReference type="InterPro" id="IPR027417">
    <property type="entry name" value="P-loop_NTPase"/>
</dbReference>
<dbReference type="SUPFAM" id="SSF52540">
    <property type="entry name" value="P-loop containing nucleoside triphosphate hydrolases"/>
    <property type="match status" value="1"/>
</dbReference>
<reference evidence="3" key="2">
    <citation type="submission" date="2024-06" db="EMBL/GenBank/DDBJ databases">
        <authorList>
            <person name="Petrova K.O."/>
            <person name="Toshchakov S.V."/>
            <person name="Boltjanskaja Y.V."/>
            <person name="Kevbrin V."/>
        </authorList>
    </citation>
    <scope>NUCLEOTIDE SEQUENCE</scope>
    <source>
        <strain evidence="3">Z-910T</strain>
    </source>
</reference>
<organism evidence="3">
    <name type="scientific">Proteinivorax tanatarense</name>
    <dbReference type="NCBI Taxonomy" id="1260629"/>
    <lineage>
        <taxon>Bacteria</taxon>
        <taxon>Bacillati</taxon>
        <taxon>Bacillota</taxon>
        <taxon>Clostridia</taxon>
        <taxon>Eubacteriales</taxon>
        <taxon>Proteinivoracaceae</taxon>
        <taxon>Proteinivorax</taxon>
    </lineage>
</organism>
<evidence type="ECO:0000256" key="2">
    <source>
        <dbReference type="ARBA" id="ARBA00022840"/>
    </source>
</evidence>
<dbReference type="SUPFAM" id="SSF52172">
    <property type="entry name" value="CheY-like"/>
    <property type="match status" value="1"/>
</dbReference>
<dbReference type="GO" id="GO:0005524">
    <property type="term" value="F:ATP binding"/>
    <property type="evidence" value="ECO:0007669"/>
    <property type="project" value="UniProtKB-KW"/>
</dbReference>
<reference evidence="3" key="1">
    <citation type="journal article" date="2013" name="Extremophiles">
        <title>Proteinivorax tanatarense gen. nov., sp. nov., an anaerobic, haloalkaliphilic, proteolytic bacterium isolated from a decaying algal bloom, and proposal of Proteinivoraceae fam. nov.</title>
        <authorList>
            <person name="Kevbrin V."/>
            <person name="Boltyanskaya Y."/>
            <person name="Zhilina T."/>
            <person name="Kolganova T."/>
            <person name="Lavrentjeva E."/>
            <person name="Kuznetsov B."/>
        </authorList>
    </citation>
    <scope>NUCLEOTIDE SEQUENCE</scope>
    <source>
        <strain evidence="3">Z-910T</strain>
    </source>
</reference>
<dbReference type="GO" id="GO:0016887">
    <property type="term" value="F:ATP hydrolysis activity"/>
    <property type="evidence" value="ECO:0007669"/>
    <property type="project" value="TreeGrafter"/>
</dbReference>
<dbReference type="InterPro" id="IPR011006">
    <property type="entry name" value="CheY-like_superfamily"/>
</dbReference>
<gene>
    <name evidence="3" type="ORF">PRVXT_002388</name>
</gene>
<dbReference type="PANTHER" id="PTHR43384:SF13">
    <property type="entry name" value="SLR0110 PROTEIN"/>
    <property type="match status" value="1"/>
</dbReference>
<evidence type="ECO:0000313" key="3">
    <source>
        <dbReference type="EMBL" id="XBX74354.1"/>
    </source>
</evidence>
<keyword evidence="2" id="KW-0067">ATP-binding</keyword>
<dbReference type="Gene3D" id="3.40.50.2300">
    <property type="match status" value="1"/>
</dbReference>
<name>A0AAU7VJZ5_9FIRM</name>
<protein>
    <submittedName>
        <fullName evidence="3">P-loop NTPase</fullName>
    </submittedName>
</protein>
<accession>A0AAU7VJZ5</accession>
<dbReference type="InterPro" id="IPR033756">
    <property type="entry name" value="YlxH/NBP35"/>
</dbReference>